<proteinExistence type="predicted"/>
<reference evidence="3 4" key="1">
    <citation type="submission" date="2018-05" db="EMBL/GenBank/DDBJ databases">
        <title>Genomic Encyclopedia of Type Strains, Phase IV (KMG-IV): sequencing the most valuable type-strain genomes for metagenomic binning, comparative biology and taxonomic classification.</title>
        <authorList>
            <person name="Goeker M."/>
        </authorList>
    </citation>
    <scope>NUCLEOTIDE SEQUENCE [LARGE SCALE GENOMIC DNA]</scope>
    <source>
        <strain evidence="3 4">DSM 44704</strain>
    </source>
</reference>
<gene>
    <name evidence="3" type="ORF">DFR70_11884</name>
</gene>
<dbReference type="InterPro" id="IPR045512">
    <property type="entry name" value="DUF6480"/>
</dbReference>
<comment type="caution">
    <text evidence="3">The sequence shown here is derived from an EMBL/GenBank/DDBJ whole genome shotgun (WGS) entry which is preliminary data.</text>
</comment>
<dbReference type="EMBL" id="QJKF01000018">
    <property type="protein sequence ID" value="PXX57429.1"/>
    <property type="molecule type" value="Genomic_DNA"/>
</dbReference>
<keyword evidence="2" id="KW-0812">Transmembrane</keyword>
<evidence type="ECO:0000313" key="3">
    <source>
        <dbReference type="EMBL" id="PXX57429.1"/>
    </source>
</evidence>
<keyword evidence="4" id="KW-1185">Reference proteome</keyword>
<feature type="compositionally biased region" description="Polar residues" evidence="1">
    <location>
        <begin position="53"/>
        <end position="65"/>
    </location>
</feature>
<evidence type="ECO:0000256" key="2">
    <source>
        <dbReference type="SAM" id="Phobius"/>
    </source>
</evidence>
<keyword evidence="2" id="KW-1133">Transmembrane helix</keyword>
<keyword evidence="2" id="KW-0472">Membrane</keyword>
<dbReference type="AlphaFoldDB" id="A0A318K3W4"/>
<accession>A0A318K3W4</accession>
<evidence type="ECO:0000256" key="1">
    <source>
        <dbReference type="SAM" id="MobiDB-lite"/>
    </source>
</evidence>
<dbReference type="Pfam" id="PF20088">
    <property type="entry name" value="DUF6480"/>
    <property type="match status" value="1"/>
</dbReference>
<feature type="region of interest" description="Disordered" evidence="1">
    <location>
        <begin position="1"/>
        <end position="65"/>
    </location>
</feature>
<protein>
    <submittedName>
        <fullName evidence="3">Uncharacterized protein</fullName>
    </submittedName>
</protein>
<sequence>MSICPRFERANPSSITCGETGYAGKMDPDPYTTPDLEPGGGVPPGSTPPESGQTSGLSAPEPSTSHHFPGTGVVAVIVTVLLVVLFTAVAVGIIVSMI</sequence>
<feature type="transmembrane region" description="Helical" evidence="2">
    <location>
        <begin position="72"/>
        <end position="95"/>
    </location>
</feature>
<evidence type="ECO:0000313" key="4">
    <source>
        <dbReference type="Proteomes" id="UP000247569"/>
    </source>
</evidence>
<organism evidence="3 4">
    <name type="scientific">Nocardia tenerifensis</name>
    <dbReference type="NCBI Taxonomy" id="228006"/>
    <lineage>
        <taxon>Bacteria</taxon>
        <taxon>Bacillati</taxon>
        <taxon>Actinomycetota</taxon>
        <taxon>Actinomycetes</taxon>
        <taxon>Mycobacteriales</taxon>
        <taxon>Nocardiaceae</taxon>
        <taxon>Nocardia</taxon>
    </lineage>
</organism>
<name>A0A318K3W4_9NOCA</name>
<dbReference type="Proteomes" id="UP000247569">
    <property type="component" value="Unassembled WGS sequence"/>
</dbReference>